<dbReference type="Pfam" id="PF18029">
    <property type="entry name" value="Glyoxalase_6"/>
    <property type="match status" value="1"/>
</dbReference>
<dbReference type="PANTHER" id="PTHR35908">
    <property type="entry name" value="HYPOTHETICAL FUSION PROTEIN"/>
    <property type="match status" value="1"/>
</dbReference>
<dbReference type="PANTHER" id="PTHR35908:SF1">
    <property type="entry name" value="CONSERVED PROTEIN"/>
    <property type="match status" value="1"/>
</dbReference>
<gene>
    <name evidence="2" type="ORF">BTM25_25660</name>
</gene>
<dbReference type="Gene3D" id="3.10.180.10">
    <property type="entry name" value="2,3-Dihydroxybiphenyl 1,2-Dioxygenase, domain 1"/>
    <property type="match status" value="2"/>
</dbReference>
<evidence type="ECO:0000313" key="2">
    <source>
        <dbReference type="EMBL" id="POM23939.1"/>
    </source>
</evidence>
<dbReference type="EMBL" id="MTBP01000002">
    <property type="protein sequence ID" value="POM23939.1"/>
    <property type="molecule type" value="Genomic_DNA"/>
</dbReference>
<sequence length="218" mass="23099">MRAFVDRPAERRAEAVRFWAAVTGAEPSGGLLVPAKGDAHVEVRSGAGLALEVADVDAALTVAHALGADAVEAGETEAVVRSPGGTVFRLEQWSGAAVRSPAAGDADVDQVCLDVPAAAFDAEVAFWSRWTGWPVRKAARPEFTAVQPPDAMPLRLLIQRLEDGTPGAHLDLRCSDLAATRAKHEELGARTLRELPWWTVMEDPAGGAYCLIAARTAE</sequence>
<evidence type="ECO:0000259" key="1">
    <source>
        <dbReference type="Pfam" id="PF18029"/>
    </source>
</evidence>
<reference evidence="2 3" key="1">
    <citation type="journal article" date="2017" name="Chemistry">
        <title>Isolation, Biosynthesis and Chemical Modifications of Rubterolones A-F: Rare Tropolone Alkaloids from Actinomadura sp. 5-2.</title>
        <authorList>
            <person name="Guo H."/>
            <person name="Benndorf R."/>
            <person name="Leichnitz D."/>
            <person name="Klassen J.L."/>
            <person name="Vollmers J."/>
            <person name="Gorls H."/>
            <person name="Steinacker M."/>
            <person name="Weigel C."/>
            <person name="Dahse H.M."/>
            <person name="Kaster A.K."/>
            <person name="de Beer Z.W."/>
            <person name="Poulsen M."/>
            <person name="Beemelmanns C."/>
        </authorList>
    </citation>
    <scope>NUCLEOTIDE SEQUENCE [LARGE SCALE GENOMIC DNA]</scope>
    <source>
        <strain evidence="2 3">5-2</strain>
    </source>
</reference>
<feature type="domain" description="Glyoxalase-like" evidence="1">
    <location>
        <begin position="110"/>
        <end position="212"/>
    </location>
</feature>
<dbReference type="InterPro" id="IPR029068">
    <property type="entry name" value="Glyas_Bleomycin-R_OHBP_Dase"/>
</dbReference>
<evidence type="ECO:0000313" key="3">
    <source>
        <dbReference type="Proteomes" id="UP000242367"/>
    </source>
</evidence>
<dbReference type="AlphaFoldDB" id="A0A2P4UFX6"/>
<proteinExistence type="predicted"/>
<organism evidence="2 3">
    <name type="scientific">Actinomadura rubteroloni</name>
    <dbReference type="NCBI Taxonomy" id="1926885"/>
    <lineage>
        <taxon>Bacteria</taxon>
        <taxon>Bacillati</taxon>
        <taxon>Actinomycetota</taxon>
        <taxon>Actinomycetes</taxon>
        <taxon>Streptosporangiales</taxon>
        <taxon>Thermomonosporaceae</taxon>
        <taxon>Actinomadura</taxon>
    </lineage>
</organism>
<protein>
    <submittedName>
        <fullName evidence="2">Glyoxalase-like domain protein</fullName>
    </submittedName>
</protein>
<accession>A0A2P4UFX6</accession>
<comment type="caution">
    <text evidence="2">The sequence shown here is derived from an EMBL/GenBank/DDBJ whole genome shotgun (WGS) entry which is preliminary data.</text>
</comment>
<dbReference type="InterPro" id="IPR041581">
    <property type="entry name" value="Glyoxalase_6"/>
</dbReference>
<keyword evidence="3" id="KW-1185">Reference proteome</keyword>
<dbReference type="SUPFAM" id="SSF54593">
    <property type="entry name" value="Glyoxalase/Bleomycin resistance protein/Dihydroxybiphenyl dioxygenase"/>
    <property type="match status" value="2"/>
</dbReference>
<name>A0A2P4UFX6_9ACTN</name>
<dbReference type="Proteomes" id="UP000242367">
    <property type="component" value="Unassembled WGS sequence"/>
</dbReference>